<keyword evidence="5" id="KW-0479">Metal-binding</keyword>
<comment type="pathway">
    <text evidence="1">Carbohydrate biosynthesis; Calvin cycle.</text>
</comment>
<feature type="binding site" evidence="5">
    <location>
        <position position="133"/>
    </location>
    <ligand>
        <name>Zn(2+)</name>
        <dbReference type="ChEBI" id="CHEBI:29105"/>
        <label>2</label>
    </ligand>
</feature>
<dbReference type="InterPro" id="IPR050246">
    <property type="entry name" value="Class_II_FBP_aldolase"/>
</dbReference>
<dbReference type="UniPathway" id="UPA00116"/>
<evidence type="ECO:0000256" key="1">
    <source>
        <dbReference type="ARBA" id="ARBA00005215"/>
    </source>
</evidence>
<dbReference type="OrthoDB" id="9803995at2"/>
<dbReference type="PANTHER" id="PTHR30304:SF0">
    <property type="entry name" value="D-TAGATOSE-1,6-BISPHOSPHATE ALDOLASE SUBUNIT GATY-RELATED"/>
    <property type="match status" value="1"/>
</dbReference>
<protein>
    <submittedName>
        <fullName evidence="6">D-tagatose-1,6-bisphosphate aldolase subunit KbaY</fullName>
    </submittedName>
</protein>
<feature type="binding site" evidence="5">
    <location>
        <position position="178"/>
    </location>
    <ligand>
        <name>Zn(2+)</name>
        <dbReference type="ChEBI" id="CHEBI:29105"/>
        <label>1</label>
        <note>catalytic</note>
    </ligand>
</feature>
<dbReference type="PIRSF" id="PIRSF001359">
    <property type="entry name" value="F_bP_aldolase_II"/>
    <property type="match status" value="1"/>
</dbReference>
<feature type="binding site" evidence="4">
    <location>
        <begin position="207"/>
        <end position="209"/>
    </location>
    <ligand>
        <name>dihydroxyacetone phosphate</name>
        <dbReference type="ChEBI" id="CHEBI:57642"/>
    </ligand>
</feature>
<comment type="caution">
    <text evidence="6">The sequence shown here is derived from an EMBL/GenBank/DDBJ whole genome shotgun (WGS) entry which is preliminary data.</text>
</comment>
<evidence type="ECO:0000256" key="2">
    <source>
        <dbReference type="ARBA" id="ARBA00022567"/>
    </source>
</evidence>
<dbReference type="GO" id="GO:0008270">
    <property type="term" value="F:zinc ion binding"/>
    <property type="evidence" value="ECO:0007669"/>
    <property type="project" value="InterPro"/>
</dbReference>
<name>A0A3S4FB92_9BRAD</name>
<dbReference type="GO" id="GO:0019253">
    <property type="term" value="P:reductive pentose-phosphate cycle"/>
    <property type="evidence" value="ECO:0007669"/>
    <property type="project" value="UniProtKB-UniPathway"/>
</dbReference>
<gene>
    <name evidence="6" type="primary">kbaY</name>
    <name evidence="6" type="ORF">RHODGE_RHODGE_01086</name>
</gene>
<feature type="binding site" evidence="5">
    <location>
        <position position="103"/>
    </location>
    <ligand>
        <name>Zn(2+)</name>
        <dbReference type="ChEBI" id="CHEBI:29105"/>
        <label>2</label>
    </ligand>
</feature>
<dbReference type="CDD" id="cd00947">
    <property type="entry name" value="TBP_aldolase_IIB"/>
    <property type="match status" value="1"/>
</dbReference>
<dbReference type="InterPro" id="IPR013785">
    <property type="entry name" value="Aldolase_TIM"/>
</dbReference>
<keyword evidence="7" id="KW-1185">Reference proteome</keyword>
<proteinExistence type="predicted"/>
<dbReference type="Gene3D" id="3.20.20.70">
    <property type="entry name" value="Aldolase class I"/>
    <property type="match status" value="1"/>
</dbReference>
<evidence type="ECO:0000256" key="5">
    <source>
        <dbReference type="PIRSR" id="PIRSR001359-3"/>
    </source>
</evidence>
<dbReference type="InterPro" id="IPR000771">
    <property type="entry name" value="FBA_II"/>
</dbReference>
<sequence length="278" mass="29443">MMVSFAEMLRAARAGRYAVGSFNVYNYETIRGVVECGREAGAPVIVAFGAGYLPNMEVDEVAALVRTMATRTDSPVALHLDHCKSFEVIVRAVKAGFSSVMYDGSALPFEENMRQTARVVEVAHAAGVGVEAELGALARGAHSNEEDASEIYTSPEEAKVFAATTKVDALAVSIGTVHGLYKGVPKVDVGVLRKIAAVVDIPLVLHGGSGTPEPIIRDCIANGIAKINVNTEISVNAVGKMRTLLAGGEDLHLSQISRAEVGWVKEVVAKYMALFAAR</sequence>
<dbReference type="GO" id="GO:0016832">
    <property type="term" value="F:aldehyde-lyase activity"/>
    <property type="evidence" value="ECO:0007669"/>
    <property type="project" value="InterPro"/>
</dbReference>
<dbReference type="EMBL" id="UWOC01000088">
    <property type="protein sequence ID" value="VCU07943.1"/>
    <property type="molecule type" value="Genomic_DNA"/>
</dbReference>
<dbReference type="AlphaFoldDB" id="A0A3S4FB92"/>
<dbReference type="RefSeq" id="WP_129608103.1">
    <property type="nucleotide sequence ID" value="NZ_UWOC01000088.1"/>
</dbReference>
<feature type="active site" description="Proton donor" evidence="3">
    <location>
        <position position="81"/>
    </location>
</feature>
<organism evidence="6 7">
    <name type="scientific">Rhodoplanes serenus</name>
    <dbReference type="NCBI Taxonomy" id="200615"/>
    <lineage>
        <taxon>Bacteria</taxon>
        <taxon>Pseudomonadati</taxon>
        <taxon>Pseudomonadota</taxon>
        <taxon>Alphaproteobacteria</taxon>
        <taxon>Hyphomicrobiales</taxon>
        <taxon>Nitrobacteraceae</taxon>
        <taxon>Rhodoplanes</taxon>
    </lineage>
</organism>
<evidence type="ECO:0000256" key="3">
    <source>
        <dbReference type="PIRSR" id="PIRSR001359-1"/>
    </source>
</evidence>
<evidence type="ECO:0000313" key="7">
    <source>
        <dbReference type="Proteomes" id="UP000289200"/>
    </source>
</evidence>
<dbReference type="NCBIfam" id="TIGR00167">
    <property type="entry name" value="cbbA"/>
    <property type="match status" value="1"/>
</dbReference>
<feature type="binding site" evidence="4">
    <location>
        <begin position="228"/>
        <end position="231"/>
    </location>
    <ligand>
        <name>dihydroxyacetone phosphate</name>
        <dbReference type="ChEBI" id="CHEBI:57642"/>
    </ligand>
</feature>
<feature type="binding site" evidence="5">
    <location>
        <position position="206"/>
    </location>
    <ligand>
        <name>Zn(2+)</name>
        <dbReference type="ChEBI" id="CHEBI:29105"/>
        <label>1</label>
        <note>catalytic</note>
    </ligand>
</feature>
<evidence type="ECO:0000256" key="4">
    <source>
        <dbReference type="PIRSR" id="PIRSR001359-2"/>
    </source>
</evidence>
<dbReference type="SUPFAM" id="SSF51569">
    <property type="entry name" value="Aldolase"/>
    <property type="match status" value="1"/>
</dbReference>
<feature type="binding site" evidence="4">
    <location>
        <position position="179"/>
    </location>
    <ligand>
        <name>dihydroxyacetone phosphate</name>
        <dbReference type="ChEBI" id="CHEBI:57642"/>
    </ligand>
</feature>
<feature type="binding site" evidence="5">
    <location>
        <position position="82"/>
    </location>
    <ligand>
        <name>Zn(2+)</name>
        <dbReference type="ChEBI" id="CHEBI:29105"/>
        <label>1</label>
        <note>catalytic</note>
    </ligand>
</feature>
<comment type="cofactor">
    <cofactor evidence="5">
        <name>Zn(2+)</name>
        <dbReference type="ChEBI" id="CHEBI:29105"/>
    </cofactor>
    <text evidence="5">Binds 2 Zn(2+) ions per subunit. One is catalytic and the other provides a structural contribution.</text>
</comment>
<dbReference type="PANTHER" id="PTHR30304">
    <property type="entry name" value="D-TAGATOSE-1,6-BISPHOSPHATE ALDOLASE"/>
    <property type="match status" value="1"/>
</dbReference>
<dbReference type="Proteomes" id="UP000289200">
    <property type="component" value="Unassembled WGS sequence"/>
</dbReference>
<reference evidence="7" key="1">
    <citation type="submission" date="2018-10" db="EMBL/GenBank/DDBJ databases">
        <authorList>
            <person name="Peiro R."/>
            <person name="Begona"/>
            <person name="Cbmso G."/>
            <person name="Lopez M."/>
            <person name="Gonzalez S."/>
            <person name="Sacristan E."/>
            <person name="Castillo E."/>
        </authorList>
    </citation>
    <scope>NUCLEOTIDE SEQUENCE [LARGE SCALE GENOMIC DNA]</scope>
</reference>
<evidence type="ECO:0000313" key="6">
    <source>
        <dbReference type="EMBL" id="VCU07943.1"/>
    </source>
</evidence>
<dbReference type="Pfam" id="PF01116">
    <property type="entry name" value="F_bP_aldolase"/>
    <property type="match status" value="1"/>
</dbReference>
<keyword evidence="2" id="KW-0113">Calvin cycle</keyword>
<keyword evidence="5" id="KW-0862">Zinc</keyword>
<accession>A0A3S4FB92</accession>